<dbReference type="GO" id="GO:0044219">
    <property type="term" value="C:host cell plasmodesma"/>
    <property type="evidence" value="ECO:0007669"/>
    <property type="project" value="UniProtKB-SubCell"/>
</dbReference>
<name>H9BG06_9BROM</name>
<evidence type="ECO:0000256" key="1">
    <source>
        <dbReference type="ARBA" id="ARBA00004621"/>
    </source>
</evidence>
<evidence type="ECO:0000256" key="3">
    <source>
        <dbReference type="ARBA" id="ARBA00022448"/>
    </source>
</evidence>
<evidence type="ECO:0000256" key="6">
    <source>
        <dbReference type="ARBA" id="ARBA00025275"/>
    </source>
</evidence>
<comment type="function">
    <text evidence="6">Transports viral genome to neighboring plant cells directly through plasmosdesmata, without any budding. The movement protein allows efficient cell to cell propagation, by bypassing the host cell wall barrier. Acts by forming a tubular structure at the host plasmodesmata, enlarging it enough to allow free passage of virion capsids.</text>
</comment>
<keyword evidence="3" id="KW-0813">Transport</keyword>
<evidence type="ECO:0000256" key="4">
    <source>
        <dbReference type="ARBA" id="ARBA00023031"/>
    </source>
</evidence>
<evidence type="ECO:0000313" key="8">
    <source>
        <dbReference type="EMBL" id="AFD04721.1"/>
    </source>
</evidence>
<evidence type="ECO:0000256" key="2">
    <source>
        <dbReference type="ARBA" id="ARBA00014660"/>
    </source>
</evidence>
<evidence type="ECO:0000256" key="7">
    <source>
        <dbReference type="ARBA" id="ARBA00032603"/>
    </source>
</evidence>
<sequence length="293" mass="31951">MALVPKKTALTFSAFFDETSLERSVSDALSQCVDLNMGVRRCAAFPAINKDFILCELTTKETKSVIRKLVDKTRGRLFVNHAVIHLMYIPVILNSTHAVADLKLKNLATGDELYGGTKVSLNEAFILTMSWPRSLFADAVDAHKGLYLGGAISCSSTVPHGAKIGMFYPLWSEQLSDKQLYHKTVAITNTQAIETFTKTMISSDGELRSLLRSRASIDGVAKNFEQPVLGSKRVSLLDVTTAGVDFTVNKVEEITDKLDESADSPRAPTSSDVLITRSSATGVSDLLGEQTNR</sequence>
<proteinExistence type="predicted"/>
<reference evidence="8" key="1">
    <citation type="submission" date="2011-11" db="EMBL/GenBank/DDBJ databases">
        <authorList>
            <person name="Menzel W."/>
            <person name="Hamacher J."/>
            <person name="Weissbrodt S."/>
            <person name="Winter S."/>
        </authorList>
    </citation>
    <scope>NUCLEOTIDE SEQUENCE</scope>
    <source>
        <strain evidence="8">DSMZ PV-0991</strain>
    </source>
</reference>
<dbReference type="EMBL" id="JQ015298">
    <property type="protein sequence ID" value="AFD04721.1"/>
    <property type="molecule type" value="Genomic_RNA"/>
</dbReference>
<dbReference type="Pfam" id="PF01573">
    <property type="entry name" value="Bromo_MP"/>
    <property type="match status" value="1"/>
</dbReference>
<organism evidence="8">
    <name type="scientific">Bacopa chlorosis virus</name>
    <dbReference type="NCBI Taxonomy" id="593888"/>
    <lineage>
        <taxon>Viruses</taxon>
        <taxon>Riboviria</taxon>
        <taxon>Orthornavirae</taxon>
        <taxon>Kitrinoviricota</taxon>
        <taxon>Alsuviricetes</taxon>
        <taxon>Martellivirales</taxon>
        <taxon>Bromoviridae</taxon>
        <taxon>Ilarvirus</taxon>
    </lineage>
</organism>
<accession>H9BG06</accession>
<comment type="subcellular location">
    <subcellularLocation>
        <location evidence="1">Host cell junction</location>
        <location evidence="1">Host plasmodesma</location>
    </subcellularLocation>
</comment>
<keyword evidence="5" id="KW-1031">Host cell junction</keyword>
<dbReference type="GO" id="GO:0046740">
    <property type="term" value="P:transport of virus in host, cell to cell"/>
    <property type="evidence" value="ECO:0007669"/>
    <property type="project" value="UniProtKB-KW"/>
</dbReference>
<keyword evidence="4" id="KW-0916">Viral movement protein</keyword>
<evidence type="ECO:0000256" key="5">
    <source>
        <dbReference type="ARBA" id="ARBA00023081"/>
    </source>
</evidence>
<protein>
    <recommendedName>
        <fullName evidence="2">Movement protein</fullName>
    </recommendedName>
    <alternativeName>
        <fullName evidence="7">Protein 3A</fullName>
    </alternativeName>
</protein>
<dbReference type="InterPro" id="IPR002538">
    <property type="entry name" value="Bromo_MP"/>
</dbReference>